<keyword evidence="7" id="KW-0808">Transferase</keyword>
<dbReference type="InterPro" id="IPR002180">
    <property type="entry name" value="LS/RS"/>
</dbReference>
<keyword evidence="5 12" id="KW-0853">WD repeat</keyword>
<dbReference type="InterPro" id="IPR036467">
    <property type="entry name" value="LS/RS_sf"/>
</dbReference>
<dbReference type="PRINTS" id="PR01217">
    <property type="entry name" value="PRICHEXTENSN"/>
</dbReference>
<comment type="similarity">
    <text evidence="2">Belongs to the DMRL synthase family.</text>
</comment>
<dbReference type="InterPro" id="IPR001680">
    <property type="entry name" value="WD40_rpt"/>
</dbReference>
<feature type="compositionally biased region" description="Low complexity" evidence="13">
    <location>
        <begin position="412"/>
        <end position="424"/>
    </location>
</feature>
<comment type="catalytic activity">
    <reaction evidence="11">
        <text>(2S)-2-hydroxy-3-oxobutyl phosphate + 5-amino-6-(D-ribitylamino)uracil = 6,7-dimethyl-8-(1-D-ribityl)lumazine + phosphate + 2 H2O + H(+)</text>
        <dbReference type="Rhea" id="RHEA:26152"/>
        <dbReference type="ChEBI" id="CHEBI:15377"/>
        <dbReference type="ChEBI" id="CHEBI:15378"/>
        <dbReference type="ChEBI" id="CHEBI:15934"/>
        <dbReference type="ChEBI" id="CHEBI:43474"/>
        <dbReference type="ChEBI" id="CHEBI:58201"/>
        <dbReference type="ChEBI" id="CHEBI:58830"/>
        <dbReference type="EC" id="2.5.1.78"/>
    </reaction>
</comment>
<dbReference type="Gene3D" id="1.20.5.340">
    <property type="match status" value="1"/>
</dbReference>
<dbReference type="PANTHER" id="PTHR19848:SF8">
    <property type="entry name" value="F-BOX AND WD REPEAT DOMAIN CONTAINING 7"/>
    <property type="match status" value="1"/>
</dbReference>
<evidence type="ECO:0000256" key="5">
    <source>
        <dbReference type="ARBA" id="ARBA00022574"/>
    </source>
</evidence>
<dbReference type="CDD" id="cd00200">
    <property type="entry name" value="WD40"/>
    <property type="match status" value="1"/>
</dbReference>
<keyword evidence="6" id="KW-0686">Riboflavin biosynthesis</keyword>
<dbReference type="GO" id="GO:0009349">
    <property type="term" value="C:riboflavin synthase complex"/>
    <property type="evidence" value="ECO:0007669"/>
    <property type="project" value="InterPro"/>
</dbReference>
<dbReference type="InterPro" id="IPR015943">
    <property type="entry name" value="WD40/YVTN_repeat-like_dom_sf"/>
</dbReference>
<dbReference type="PRINTS" id="PR00320">
    <property type="entry name" value="GPROTEINBRPT"/>
</dbReference>
<dbReference type="GO" id="GO:0000906">
    <property type="term" value="F:6,7-dimethyl-8-ribityllumazine synthase activity"/>
    <property type="evidence" value="ECO:0007669"/>
    <property type="project" value="UniProtKB-EC"/>
</dbReference>
<keyword evidence="4" id="KW-0678">Repressor</keyword>
<dbReference type="OrthoDB" id="17410at2759"/>
<evidence type="ECO:0000313" key="15">
    <source>
        <dbReference type="EMBL" id="CDH60865.1"/>
    </source>
</evidence>
<comment type="pathway">
    <text evidence="1">Cofactor biosynthesis; riboflavin biosynthesis; riboflavin from 2-hydroxy-3-oxobutyl phosphate and 5-amino-6-(D-ribitylamino)uracil: step 1/2.</text>
</comment>
<sequence>MATFEKGVKESAAKLDGSGLRIAIVHTRWNYALVDQMYKVVYDTLIKKHGVLPENIYTDTVSGSYELPMAAKQLIDLSRSQASATASDLLGSPALSKKEGSAGSSGEKKTGAFDAVICLGIVIKGGTAHFEYICDAVTHGIMRVQLDTGVPVIFGVLTCYNDEQAIARASTEEGFHHSEEWAAAAVESALRNYRKLYSLDYMSVYNHRPMMPAVQSRIVEMLDAIRVEFDQLAQEAYVCKSQRDDFELKMNAQVQEMNHFQKSLLELERSQKSLKEHYEEEIARLRQQLEQAHARGGQPHPQQQPPLHPAHPSQQQQPSSSLPPTAQSATREVPVHHQHQPTPPPPNLGPGGSNYFGGIMNNPHDSPRTAQQQQQQPGLATPPAHHNQQSYPGYPPSATPQQQQHPGYPNGSAPAMHHPPSSSQAPPPSTSQAGLYGGRMPTSPAPGPYPRQEHGGYGYARVTGPSSGATAAIPGTPPLPAPGSSHHHHQPPPPQPPTSAQPPPTQAPPPLPPQPHDATDPRQYTSPMPPPARPPSAMSKLDTAATTTTTTSPHPPHSAPTTAAPSSLCEIDPQSVPANMKMEGQDWFALSSPVLPRYLSVDLVHSLEHASVVCCVKFSNDGRYMAAGCNRITYIYDVATGRQLCALQDDSVQRDGDLYIRSVCFSPDGMYLATGAEDKQIRIWDIARRMIRTRLLGHNQDIYSLDFGRDGRIVVSGSGDRTVRIWSIEESRCIHTLPITDPEQKDPGVTSVAVSPDGRLVAAGSLDKMVRVWDVQTGQPLERLEGHKDSVYSVAFMSNGRTLVSGSLDKTIKLWQLGTDRGKGQHPCKMTLTGHRDFVLSVACTPDDRWIVSGSKDRAVQFWDARTGQAQLMLQGHKNSVISVAVTANGRPVFATGSGDNIARIWSYDRVA</sequence>
<dbReference type="Gene3D" id="2.130.10.10">
    <property type="entry name" value="YVTN repeat-like/Quinoprotein amine dehydrogenase"/>
    <property type="match status" value="1"/>
</dbReference>
<dbReference type="InterPro" id="IPR020472">
    <property type="entry name" value="WD40_PAC1"/>
</dbReference>
<protein>
    <recommendedName>
        <fullName evidence="3">6,7-dimethyl-8-ribityllumazine synthase</fullName>
        <ecNumber evidence="3">2.5.1.78</ecNumber>
    </recommendedName>
</protein>
<dbReference type="SUPFAM" id="SSF52121">
    <property type="entry name" value="Lumazine synthase"/>
    <property type="match status" value="1"/>
</dbReference>
<evidence type="ECO:0000256" key="12">
    <source>
        <dbReference type="PROSITE-ProRule" id="PRU00221"/>
    </source>
</evidence>
<feature type="compositionally biased region" description="Low complexity" evidence="13">
    <location>
        <begin position="310"/>
        <end position="330"/>
    </location>
</feature>
<feature type="repeat" description="WD" evidence="12">
    <location>
        <begin position="874"/>
        <end position="912"/>
    </location>
</feature>
<evidence type="ECO:0000256" key="11">
    <source>
        <dbReference type="ARBA" id="ARBA00048785"/>
    </source>
</evidence>
<dbReference type="Gene3D" id="3.40.50.960">
    <property type="entry name" value="Lumazine/riboflavin synthase"/>
    <property type="match status" value="1"/>
</dbReference>
<accession>A0A068SFT3</accession>
<evidence type="ECO:0000256" key="1">
    <source>
        <dbReference type="ARBA" id="ARBA00004917"/>
    </source>
</evidence>
<evidence type="ECO:0000313" key="16">
    <source>
        <dbReference type="Proteomes" id="UP000027586"/>
    </source>
</evidence>
<dbReference type="PROSITE" id="PS50294">
    <property type="entry name" value="WD_REPEATS_REGION"/>
    <property type="match status" value="6"/>
</dbReference>
<dbReference type="PROSITE" id="PS00678">
    <property type="entry name" value="WD_REPEATS_1"/>
    <property type="match status" value="3"/>
</dbReference>
<name>A0A068SFT3_9FUNG</name>
<dbReference type="HAMAP" id="MF_00178">
    <property type="entry name" value="Lumazine_synth"/>
    <property type="match status" value="1"/>
</dbReference>
<dbReference type="EC" id="2.5.1.78" evidence="3"/>
<dbReference type="CDD" id="cd09209">
    <property type="entry name" value="Lumazine_synthase-I"/>
    <property type="match status" value="1"/>
</dbReference>
<dbReference type="InterPro" id="IPR034964">
    <property type="entry name" value="LS"/>
</dbReference>
<feature type="repeat" description="WD" evidence="12">
    <location>
        <begin position="660"/>
        <end position="686"/>
    </location>
</feature>
<dbReference type="SUPFAM" id="SSF50978">
    <property type="entry name" value="WD40 repeat-like"/>
    <property type="match status" value="1"/>
</dbReference>
<dbReference type="PROSITE" id="PS50082">
    <property type="entry name" value="WD_REPEATS_2"/>
    <property type="match status" value="6"/>
</dbReference>
<keyword evidence="8" id="KW-0677">Repeat</keyword>
<feature type="compositionally biased region" description="Pro residues" evidence="13">
    <location>
        <begin position="491"/>
        <end position="515"/>
    </location>
</feature>
<feature type="repeat" description="WD" evidence="12">
    <location>
        <begin position="784"/>
        <end position="817"/>
    </location>
</feature>
<feature type="repeat" description="WD" evidence="12">
    <location>
        <begin position="695"/>
        <end position="736"/>
    </location>
</feature>
<evidence type="ECO:0000256" key="2">
    <source>
        <dbReference type="ARBA" id="ARBA00007424"/>
    </source>
</evidence>
<evidence type="ECO:0000256" key="13">
    <source>
        <dbReference type="SAM" id="MobiDB-lite"/>
    </source>
</evidence>
<dbReference type="GO" id="GO:0009231">
    <property type="term" value="P:riboflavin biosynthetic process"/>
    <property type="evidence" value="ECO:0007669"/>
    <property type="project" value="UniProtKB-UniPathway"/>
</dbReference>
<dbReference type="Pfam" id="PF00885">
    <property type="entry name" value="DMRL_synthase"/>
    <property type="match status" value="2"/>
</dbReference>
<evidence type="ECO:0000256" key="6">
    <source>
        <dbReference type="ARBA" id="ARBA00022619"/>
    </source>
</evidence>
<dbReference type="UniPathway" id="UPA00275">
    <property type="reaction ID" value="UER00404"/>
</dbReference>
<dbReference type="SMART" id="SM00320">
    <property type="entry name" value="WD40"/>
    <property type="match status" value="7"/>
</dbReference>
<dbReference type="EMBL" id="CBTN010000112">
    <property type="protein sequence ID" value="CDH60865.1"/>
    <property type="molecule type" value="Genomic_DNA"/>
</dbReference>
<feature type="repeat" description="WD" evidence="12">
    <location>
        <begin position="749"/>
        <end position="783"/>
    </location>
</feature>
<dbReference type="Pfam" id="PF08581">
    <property type="entry name" value="Tup_N"/>
    <property type="match status" value="1"/>
</dbReference>
<evidence type="ECO:0000259" key="14">
    <source>
        <dbReference type="Pfam" id="PF08581"/>
    </source>
</evidence>
<evidence type="ECO:0000256" key="9">
    <source>
        <dbReference type="ARBA" id="ARBA00023015"/>
    </source>
</evidence>
<feature type="compositionally biased region" description="Low complexity" evidence="13">
    <location>
        <begin position="535"/>
        <end position="552"/>
    </location>
</feature>
<evidence type="ECO:0000256" key="8">
    <source>
        <dbReference type="ARBA" id="ARBA00022737"/>
    </source>
</evidence>
<organism evidence="15 16">
    <name type="scientific">Lichtheimia corymbifera JMRC:FSU:9682</name>
    <dbReference type="NCBI Taxonomy" id="1263082"/>
    <lineage>
        <taxon>Eukaryota</taxon>
        <taxon>Fungi</taxon>
        <taxon>Fungi incertae sedis</taxon>
        <taxon>Mucoromycota</taxon>
        <taxon>Mucoromycotina</taxon>
        <taxon>Mucoromycetes</taxon>
        <taxon>Mucorales</taxon>
        <taxon>Lichtheimiaceae</taxon>
        <taxon>Lichtheimia</taxon>
    </lineage>
</organism>
<dbReference type="VEuPathDB" id="FungiDB:LCOR_11641.1"/>
<reference evidence="15" key="1">
    <citation type="submission" date="2013-08" db="EMBL/GenBank/DDBJ databases">
        <title>Gene expansion shapes genome architecture in the human pathogen Lichtheimia corymbifera: an evolutionary genomics analysis in the ancient terrestrial Mucorales (Mucoromycotina).</title>
        <authorList>
            <person name="Schwartze V.U."/>
            <person name="Winter S."/>
            <person name="Shelest E."/>
            <person name="Marcet-Houben M."/>
            <person name="Horn F."/>
            <person name="Wehner S."/>
            <person name="Hoffmann K."/>
            <person name="Riege K."/>
            <person name="Sammeth M."/>
            <person name="Nowrousian M."/>
            <person name="Valiante V."/>
            <person name="Linde J."/>
            <person name="Jacobsen I.D."/>
            <person name="Marz M."/>
            <person name="Brakhage A.A."/>
            <person name="Gabaldon T."/>
            <person name="Bocker S."/>
            <person name="Voigt K."/>
        </authorList>
    </citation>
    <scope>NUCLEOTIDE SEQUENCE [LARGE SCALE GENOMIC DNA]</scope>
    <source>
        <strain evidence="15">FSU 9682</strain>
    </source>
</reference>
<gene>
    <name evidence="15" type="ORF">LCOR_11641.1</name>
</gene>
<keyword evidence="10" id="KW-0804">Transcription</keyword>
<evidence type="ECO:0000256" key="3">
    <source>
        <dbReference type="ARBA" id="ARBA00012664"/>
    </source>
</evidence>
<dbReference type="PANTHER" id="PTHR19848">
    <property type="entry name" value="WD40 REPEAT PROTEIN"/>
    <property type="match status" value="1"/>
</dbReference>
<dbReference type="Proteomes" id="UP000027586">
    <property type="component" value="Unassembled WGS sequence"/>
</dbReference>
<dbReference type="InterPro" id="IPR019775">
    <property type="entry name" value="WD40_repeat_CS"/>
</dbReference>
<evidence type="ECO:0000256" key="4">
    <source>
        <dbReference type="ARBA" id="ARBA00022491"/>
    </source>
</evidence>
<dbReference type="InterPro" id="IPR013890">
    <property type="entry name" value="Tscrpt_rep_Tup1_N"/>
</dbReference>
<proteinExistence type="inferred from homology"/>
<comment type="caution">
    <text evidence="15">The sequence shown here is derived from an EMBL/GenBank/DDBJ whole genome shotgun (WGS) entry which is preliminary data.</text>
</comment>
<evidence type="ECO:0000256" key="10">
    <source>
        <dbReference type="ARBA" id="ARBA00023163"/>
    </source>
</evidence>
<dbReference type="InterPro" id="IPR036322">
    <property type="entry name" value="WD40_repeat_dom_sf"/>
</dbReference>
<dbReference type="AlphaFoldDB" id="A0A068SFT3"/>
<keyword evidence="9" id="KW-0805">Transcription regulation</keyword>
<feature type="repeat" description="WD" evidence="12">
    <location>
        <begin position="832"/>
        <end position="873"/>
    </location>
</feature>
<dbReference type="Pfam" id="PF00400">
    <property type="entry name" value="WD40"/>
    <property type="match status" value="7"/>
</dbReference>
<dbReference type="FunFam" id="2.130.10.10:FF:000111">
    <property type="entry name" value="Transcriptional repressor rco-1"/>
    <property type="match status" value="1"/>
</dbReference>
<feature type="region of interest" description="Disordered" evidence="13">
    <location>
        <begin position="290"/>
        <end position="572"/>
    </location>
</feature>
<feature type="domain" description="Transcriptional repressor Tup1 N-terminal" evidence="14">
    <location>
        <begin position="217"/>
        <end position="291"/>
    </location>
</feature>
<dbReference type="NCBIfam" id="TIGR00114">
    <property type="entry name" value="lumazine-synth"/>
    <property type="match status" value="1"/>
</dbReference>
<dbReference type="STRING" id="1263082.A0A068SFT3"/>
<evidence type="ECO:0000256" key="7">
    <source>
        <dbReference type="ARBA" id="ARBA00022679"/>
    </source>
</evidence>
<keyword evidence="16" id="KW-1185">Reference proteome</keyword>